<accession>A1S5N5</accession>
<evidence type="ECO:0008006" key="3">
    <source>
        <dbReference type="Google" id="ProtNLM"/>
    </source>
</evidence>
<dbReference type="AlphaFoldDB" id="A1S5N5"/>
<evidence type="ECO:0000313" key="2">
    <source>
        <dbReference type="Proteomes" id="UP000009175"/>
    </source>
</evidence>
<dbReference type="KEGG" id="saz:Sama_1484"/>
<sequence length="377" mass="41731">MKSSPIRISHAPQASTVANGIANPNLACLLAIAAIFTLQTPLAQASPPPFEVAVDSQYDWLLLSSNELLKGEIKHLYDDRLEFESDKLDTLIIDWEDIKALKSAGTLSVGLVDLSTLTGQLEIRNQSAWLDGKPFPRSQILTIIPGVQREANYWSAKVSLGANLRSGNTSQVDYSASASIKRRTTESRLNSDYIGKYSKSEGENTVNNHRLAGNFDWFISKRFYLRPVFVEYYRDPFLNIDTKLTLGAGVGYDLIDTTKTEWTIGGGPAYSYTRFVEVGAGEPEDESSAALVLDTRFEHELTDDIDFTARYQMLYGSEASGGYSHHALTGFSIDLTDIFDLDVSLVWDRTNKPKADNDGAIPKSNDYQLIIGFGIDL</sequence>
<dbReference type="STRING" id="326297.Sama_1484"/>
<dbReference type="Proteomes" id="UP000009175">
    <property type="component" value="Chromosome"/>
</dbReference>
<keyword evidence="2" id="KW-1185">Reference proteome</keyword>
<protein>
    <recommendedName>
        <fullName evidence="3">DUF481 domain-containing protein</fullName>
    </recommendedName>
</protein>
<proteinExistence type="predicted"/>
<gene>
    <name evidence="1" type="ordered locus">Sama_1484</name>
</gene>
<dbReference type="HOGENOM" id="CLU_743374_0_0_6"/>
<organism evidence="1 2">
    <name type="scientific">Shewanella amazonensis (strain ATCC BAA-1098 / SB2B)</name>
    <dbReference type="NCBI Taxonomy" id="326297"/>
    <lineage>
        <taxon>Bacteria</taxon>
        <taxon>Pseudomonadati</taxon>
        <taxon>Pseudomonadota</taxon>
        <taxon>Gammaproteobacteria</taxon>
        <taxon>Alteromonadales</taxon>
        <taxon>Shewanellaceae</taxon>
        <taxon>Shewanella</taxon>
    </lineage>
</organism>
<evidence type="ECO:0000313" key="1">
    <source>
        <dbReference type="EMBL" id="ABL99691.1"/>
    </source>
</evidence>
<reference evidence="1 2" key="1">
    <citation type="submission" date="2006-12" db="EMBL/GenBank/DDBJ databases">
        <title>Complete sequence of Shewanella amazonensis SB2B.</title>
        <authorList>
            <consortium name="US DOE Joint Genome Institute"/>
            <person name="Copeland A."/>
            <person name="Lucas S."/>
            <person name="Lapidus A."/>
            <person name="Barry K."/>
            <person name="Detter J.C."/>
            <person name="Glavina del Rio T."/>
            <person name="Hammon N."/>
            <person name="Israni S."/>
            <person name="Dalin E."/>
            <person name="Tice H."/>
            <person name="Pitluck S."/>
            <person name="Munk A.C."/>
            <person name="Brettin T."/>
            <person name="Bruce D."/>
            <person name="Han C."/>
            <person name="Tapia R."/>
            <person name="Gilna P."/>
            <person name="Schmutz J."/>
            <person name="Larimer F."/>
            <person name="Land M."/>
            <person name="Hauser L."/>
            <person name="Kyrpides N."/>
            <person name="Mikhailova N."/>
            <person name="Fredrickson J."/>
            <person name="Richardson P."/>
        </authorList>
    </citation>
    <scope>NUCLEOTIDE SEQUENCE [LARGE SCALE GENOMIC DNA]</scope>
    <source>
        <strain evidence="2">ATCC BAA-1098 / SB2B</strain>
    </source>
</reference>
<dbReference type="Pfam" id="PF04338">
    <property type="entry name" value="DUF481"/>
    <property type="match status" value="1"/>
</dbReference>
<dbReference type="eggNOG" id="COG3137">
    <property type="taxonomic scope" value="Bacteria"/>
</dbReference>
<dbReference type="RefSeq" id="WP_011759599.1">
    <property type="nucleotide sequence ID" value="NC_008700.1"/>
</dbReference>
<dbReference type="InterPro" id="IPR007433">
    <property type="entry name" value="DUF481"/>
</dbReference>
<name>A1S5N5_SHEAM</name>
<dbReference type="EMBL" id="CP000507">
    <property type="protein sequence ID" value="ABL99691.1"/>
    <property type="molecule type" value="Genomic_DNA"/>
</dbReference>